<proteinExistence type="predicted"/>
<evidence type="ECO:0000256" key="1">
    <source>
        <dbReference type="ARBA" id="ARBA00022801"/>
    </source>
</evidence>
<organism evidence="3">
    <name type="scientific">uncultured marine bacterium MedDCM-OCT-S09-C199</name>
    <dbReference type="NCBI Taxonomy" id="743077"/>
    <lineage>
        <taxon>Bacteria</taxon>
        <taxon>environmental samples</taxon>
    </lineage>
</organism>
<dbReference type="EMBL" id="GU943006">
    <property type="protein sequence ID" value="ADD93945.1"/>
    <property type="molecule type" value="Genomic_DNA"/>
</dbReference>
<keyword evidence="1 3" id="KW-0378">Hydrolase</keyword>
<dbReference type="PRINTS" id="PR00412">
    <property type="entry name" value="EPOXHYDRLASE"/>
</dbReference>
<reference evidence="3" key="1">
    <citation type="journal article" date="2010" name="ISME J.">
        <title>Metagenome of the Mediterranean deep chlorophyll maximum studied by direct and fosmid library 454 pyrosequencing.</title>
        <authorList>
            <person name="Ghai R."/>
            <person name="Martin-Cuadrado A.B."/>
            <person name="Molto A.G."/>
            <person name="Heredia I.G."/>
            <person name="Cabrera R."/>
            <person name="Martin J."/>
            <person name="Verdu M."/>
            <person name="Deschamps P."/>
            <person name="Moreira D."/>
            <person name="Lopez-Garcia P."/>
            <person name="Mira A."/>
            <person name="Rodriguez-Valera F."/>
        </authorList>
    </citation>
    <scope>NUCLEOTIDE SEQUENCE</scope>
</reference>
<protein>
    <submittedName>
        <fullName evidence="3">Alpha/beta hydrolase fold protein</fullName>
    </submittedName>
</protein>
<dbReference type="SUPFAM" id="SSF53474">
    <property type="entry name" value="alpha/beta-Hydrolases"/>
    <property type="match status" value="1"/>
</dbReference>
<dbReference type="InterPro" id="IPR029058">
    <property type="entry name" value="AB_hydrolase_fold"/>
</dbReference>
<dbReference type="InterPro" id="IPR000073">
    <property type="entry name" value="AB_hydrolase_1"/>
</dbReference>
<feature type="domain" description="AB hydrolase-1" evidence="2">
    <location>
        <begin position="18"/>
        <end position="205"/>
    </location>
</feature>
<dbReference type="PANTHER" id="PTHR43329">
    <property type="entry name" value="EPOXIDE HYDROLASE"/>
    <property type="match status" value="1"/>
</dbReference>
<accession>D6PDZ4</accession>
<evidence type="ECO:0000313" key="3">
    <source>
        <dbReference type="EMBL" id="ADD93945.1"/>
    </source>
</evidence>
<dbReference type="InterPro" id="IPR000639">
    <property type="entry name" value="Epox_hydrolase-like"/>
</dbReference>
<evidence type="ECO:0000259" key="2">
    <source>
        <dbReference type="Pfam" id="PF00561"/>
    </source>
</evidence>
<dbReference type="Gene3D" id="3.40.50.1820">
    <property type="entry name" value="alpha/beta hydrolase"/>
    <property type="match status" value="1"/>
</dbReference>
<dbReference type="Pfam" id="PF00561">
    <property type="entry name" value="Abhydrolase_1"/>
    <property type="match status" value="1"/>
</dbReference>
<dbReference type="GO" id="GO:0016787">
    <property type="term" value="F:hydrolase activity"/>
    <property type="evidence" value="ECO:0007669"/>
    <property type="project" value="UniProtKB-KW"/>
</dbReference>
<name>D6PDZ4_9BACT</name>
<sequence length="257" mass="29095">MAFSVAHAGGFRVYRLGTEFAGYGNSSRPEGVQAYRVDELVEDVARLIEVSGKSQVTLIAHDWGAVIAWQFALRERLPLKRLIICNVPHPQSMQDAFGWTQLKKSWYVFFFQLPWVPEGSMGRDGAQPIAEIFRTTPNNPAQFPTEVCEVYRRNAAQPGALTAMVNYYRALFRGKRKRPRIDPRTPIAVPTLMVWGEDDMALDKSTTLTTGDYVRDFTIRYLPGVSHWVQQEQPKAVNAMISAFIRGEPVPEYQPEG</sequence>
<dbReference type="AlphaFoldDB" id="D6PDZ4"/>